<gene>
    <name evidence="7" type="ORF">EKO27_g8358</name>
</gene>
<dbReference type="AlphaFoldDB" id="A0A439CX83"/>
<dbReference type="GO" id="GO:0016705">
    <property type="term" value="F:oxidoreductase activity, acting on paired donors, with incorporation or reduction of molecular oxygen"/>
    <property type="evidence" value="ECO:0007669"/>
    <property type="project" value="InterPro"/>
</dbReference>
<protein>
    <recommendedName>
        <fullName evidence="9">Cytochrome P450</fullName>
    </recommendedName>
</protein>
<dbReference type="EMBL" id="RYZI01000310">
    <property type="protein sequence ID" value="RWA06750.1"/>
    <property type="molecule type" value="Genomic_DNA"/>
</dbReference>
<dbReference type="PRINTS" id="PR00385">
    <property type="entry name" value="P450"/>
</dbReference>
<evidence type="ECO:0000313" key="8">
    <source>
        <dbReference type="Proteomes" id="UP000286045"/>
    </source>
</evidence>
<evidence type="ECO:0000256" key="3">
    <source>
        <dbReference type="ARBA" id="ARBA00022617"/>
    </source>
</evidence>
<dbReference type="InterPro" id="IPR001128">
    <property type="entry name" value="Cyt_P450"/>
</dbReference>
<dbReference type="PRINTS" id="PR00463">
    <property type="entry name" value="EP450I"/>
</dbReference>
<evidence type="ECO:0000256" key="2">
    <source>
        <dbReference type="ARBA" id="ARBA00010617"/>
    </source>
</evidence>
<accession>A0A439CX83</accession>
<comment type="caution">
    <text evidence="7">The sequence shown here is derived from an EMBL/GenBank/DDBJ whole genome shotgun (WGS) entry which is preliminary data.</text>
</comment>
<evidence type="ECO:0008006" key="9">
    <source>
        <dbReference type="Google" id="ProtNLM"/>
    </source>
</evidence>
<comment type="similarity">
    <text evidence="2">Belongs to the cytochrome P450 family.</text>
</comment>
<comment type="cofactor">
    <cofactor evidence="1 6">
        <name>heme</name>
        <dbReference type="ChEBI" id="CHEBI:30413"/>
    </cofactor>
</comment>
<feature type="binding site" description="axial binding residue" evidence="6">
    <location>
        <position position="436"/>
    </location>
    <ligand>
        <name>heme</name>
        <dbReference type="ChEBI" id="CHEBI:30413"/>
    </ligand>
    <ligandPart>
        <name>Fe</name>
        <dbReference type="ChEBI" id="CHEBI:18248"/>
    </ligandPart>
</feature>
<dbReference type="InterPro" id="IPR050121">
    <property type="entry name" value="Cytochrome_P450_monoxygenase"/>
</dbReference>
<evidence type="ECO:0000256" key="6">
    <source>
        <dbReference type="PIRSR" id="PIRSR602401-1"/>
    </source>
</evidence>
<keyword evidence="5 6" id="KW-0408">Iron</keyword>
<dbReference type="SUPFAM" id="SSF48264">
    <property type="entry name" value="Cytochrome P450"/>
    <property type="match status" value="1"/>
</dbReference>
<keyword evidence="3 6" id="KW-0349">Heme</keyword>
<dbReference type="Gene3D" id="1.10.630.10">
    <property type="entry name" value="Cytochrome P450"/>
    <property type="match status" value="1"/>
</dbReference>
<dbReference type="Pfam" id="PF00067">
    <property type="entry name" value="p450"/>
    <property type="match status" value="2"/>
</dbReference>
<organism evidence="7 8">
    <name type="scientific">Xylaria grammica</name>
    <dbReference type="NCBI Taxonomy" id="363999"/>
    <lineage>
        <taxon>Eukaryota</taxon>
        <taxon>Fungi</taxon>
        <taxon>Dikarya</taxon>
        <taxon>Ascomycota</taxon>
        <taxon>Pezizomycotina</taxon>
        <taxon>Sordariomycetes</taxon>
        <taxon>Xylariomycetidae</taxon>
        <taxon>Xylariales</taxon>
        <taxon>Xylariaceae</taxon>
        <taxon>Xylaria</taxon>
    </lineage>
</organism>
<sequence>MGDVPAMMQHMKCTEGGTFITYILKTMKALNSPLIQVFIRPLNKPLLILGDFPEANDLLVRRKDFDRSHTLGDLVKGLAPDHHIHLETGEAWKIQRHLVQDLMTPSFLHSIAAPVIYQHVIKTIDLWKAKSLVAAGRPWSVADDMNQMALDAVTAFAFGDEFYHSATQPGLHAIQHMSEETISTLQHLDPCEPIEFPKGRENYILQAIRELTKTVGEVQGSPSPALTWAVITRKAKIKKAIRIKEDFIIGRLKDGIFGFVFAGHETTSTTLCWSLKYLTDHPDAQSDLFSALKSAFPIALAERRNPTIQEITSTSVPYLDATMEETLRCCGTAPVVDRVAMHDTELLGHHIPKGTVVTCLVTGPGMMTPAFDIDISRRAPSSQAAIREGRQRAWDPQGISAFNPNRWIKRCNDEKGVKFDPTSGPQLAFGLGTRGCYGKRLVYLEMRIVLTLVLWNFELLKCPLNLSSYHSKLITTNEPMQTYVRLRQISPE</sequence>
<dbReference type="InterPro" id="IPR002401">
    <property type="entry name" value="Cyt_P450_E_grp-I"/>
</dbReference>
<evidence type="ECO:0000256" key="1">
    <source>
        <dbReference type="ARBA" id="ARBA00001971"/>
    </source>
</evidence>
<evidence type="ECO:0000256" key="4">
    <source>
        <dbReference type="ARBA" id="ARBA00022723"/>
    </source>
</evidence>
<dbReference type="PANTHER" id="PTHR24305">
    <property type="entry name" value="CYTOCHROME P450"/>
    <property type="match status" value="1"/>
</dbReference>
<dbReference type="GO" id="GO:0004497">
    <property type="term" value="F:monooxygenase activity"/>
    <property type="evidence" value="ECO:0007669"/>
    <property type="project" value="InterPro"/>
</dbReference>
<proteinExistence type="inferred from homology"/>
<keyword evidence="8" id="KW-1185">Reference proteome</keyword>
<name>A0A439CX83_9PEZI</name>
<reference evidence="7 8" key="1">
    <citation type="submission" date="2018-12" db="EMBL/GenBank/DDBJ databases">
        <title>Draft genome sequence of Xylaria grammica IHI A82.</title>
        <authorList>
            <person name="Buettner E."/>
            <person name="Kellner H."/>
        </authorList>
    </citation>
    <scope>NUCLEOTIDE SEQUENCE [LARGE SCALE GENOMIC DNA]</scope>
    <source>
        <strain evidence="7 8">IHI A82</strain>
    </source>
</reference>
<dbReference type="STRING" id="363999.A0A439CX83"/>
<dbReference type="Proteomes" id="UP000286045">
    <property type="component" value="Unassembled WGS sequence"/>
</dbReference>
<keyword evidence="4 6" id="KW-0479">Metal-binding</keyword>
<evidence type="ECO:0000313" key="7">
    <source>
        <dbReference type="EMBL" id="RWA06750.1"/>
    </source>
</evidence>
<dbReference type="GO" id="GO:0020037">
    <property type="term" value="F:heme binding"/>
    <property type="evidence" value="ECO:0007669"/>
    <property type="project" value="InterPro"/>
</dbReference>
<dbReference type="InterPro" id="IPR036396">
    <property type="entry name" value="Cyt_P450_sf"/>
</dbReference>
<dbReference type="GO" id="GO:0005506">
    <property type="term" value="F:iron ion binding"/>
    <property type="evidence" value="ECO:0007669"/>
    <property type="project" value="InterPro"/>
</dbReference>
<evidence type="ECO:0000256" key="5">
    <source>
        <dbReference type="ARBA" id="ARBA00023004"/>
    </source>
</evidence>
<dbReference type="PANTHER" id="PTHR24305:SF232">
    <property type="entry name" value="P450, PUTATIVE (EUROFUNG)-RELATED"/>
    <property type="match status" value="1"/>
</dbReference>